<comment type="cofactor">
    <cofactor evidence="2">
        <name>thiamine diphosphate</name>
        <dbReference type="ChEBI" id="CHEBI:58937"/>
    </cofactor>
</comment>
<dbReference type="FunFam" id="3.40.50.11610:FF:000002">
    <property type="entry name" value="2-oxoglutarate dehydrogenase E1 component"/>
    <property type="match status" value="1"/>
</dbReference>
<dbReference type="GO" id="GO:0005829">
    <property type="term" value="C:cytosol"/>
    <property type="evidence" value="ECO:0007669"/>
    <property type="project" value="TreeGrafter"/>
</dbReference>
<keyword evidence="14" id="KW-0479">Metal-binding</keyword>
<dbReference type="Pfam" id="PF00676">
    <property type="entry name" value="E1_dh"/>
    <property type="match status" value="1"/>
</dbReference>
<dbReference type="EMBL" id="KB405078">
    <property type="protein sequence ID" value="EMF54355.1"/>
    <property type="molecule type" value="Genomic_DNA"/>
</dbReference>
<dbReference type="Pfam" id="PF16870">
    <property type="entry name" value="OxoGdeHyase_C"/>
    <property type="match status" value="1"/>
</dbReference>
<evidence type="ECO:0000256" key="8">
    <source>
        <dbReference type="ARBA" id="ARBA00012945"/>
    </source>
</evidence>
<keyword evidence="17" id="KW-0560">Oxidoreductase</keyword>
<dbReference type="GO" id="GO:0004591">
    <property type="term" value="F:oxoglutarate dehydrogenase (succinyl-transferring) activity"/>
    <property type="evidence" value="ECO:0007669"/>
    <property type="project" value="UniProtKB-EC"/>
</dbReference>
<dbReference type="InterPro" id="IPR031717">
    <property type="entry name" value="ODO-1/KGD_C"/>
</dbReference>
<dbReference type="Gene3D" id="3.30.559.10">
    <property type="entry name" value="Chloramphenicol acetyltransferase-like domain"/>
    <property type="match status" value="1"/>
</dbReference>
<dbReference type="GO" id="GO:0004149">
    <property type="term" value="F:dihydrolipoyllysine-residue succinyltransferase activity"/>
    <property type="evidence" value="ECO:0007669"/>
    <property type="project" value="UniProtKB-EC"/>
</dbReference>
<dbReference type="NCBIfam" id="TIGR00239">
    <property type="entry name" value="2oxo_dh_E1"/>
    <property type="match status" value="1"/>
</dbReference>
<dbReference type="InterPro" id="IPR023213">
    <property type="entry name" value="CAT-like_dom_sf"/>
</dbReference>
<evidence type="ECO:0000256" key="4">
    <source>
        <dbReference type="ARBA" id="ARBA00005053"/>
    </source>
</evidence>
<accession>M3FN30</accession>
<comment type="similarity">
    <text evidence="5">Belongs to the 2-oxoacid dehydrogenase family. Kgd subfamily.</text>
</comment>
<organism evidence="32 33">
    <name type="scientific">Streptomyces bottropensis ATCC 25435</name>
    <dbReference type="NCBI Taxonomy" id="1054862"/>
    <lineage>
        <taxon>Bacteria</taxon>
        <taxon>Bacillati</taxon>
        <taxon>Actinomycetota</taxon>
        <taxon>Actinomycetes</taxon>
        <taxon>Kitasatosporales</taxon>
        <taxon>Streptomycetaceae</taxon>
        <taxon>Streptomyces</taxon>
    </lineage>
</organism>
<evidence type="ECO:0000256" key="15">
    <source>
        <dbReference type="ARBA" id="ARBA00022793"/>
    </source>
</evidence>
<evidence type="ECO:0000259" key="31">
    <source>
        <dbReference type="SMART" id="SM00861"/>
    </source>
</evidence>
<evidence type="ECO:0000256" key="21">
    <source>
        <dbReference type="ARBA" id="ARBA00030696"/>
    </source>
</evidence>
<dbReference type="FunFam" id="1.10.287.1150:FF:000003">
    <property type="entry name" value="2-oxoglutarate dehydrogenase, E1 subunit"/>
    <property type="match status" value="1"/>
</dbReference>
<feature type="region of interest" description="Disordered" evidence="30">
    <location>
        <begin position="102"/>
        <end position="139"/>
    </location>
</feature>
<comment type="catalytic activity">
    <reaction evidence="27">
        <text>N(6)-[(R)-lipoyl]-L-lysyl-[protein] + 2-oxoglutarate + H(+) = N(6)-[(R)-S(8)-succinyldihydrolipoyl]-L-lysyl-[protein] + CO2</text>
        <dbReference type="Rhea" id="RHEA:12188"/>
        <dbReference type="Rhea" id="RHEA-COMP:10474"/>
        <dbReference type="Rhea" id="RHEA-COMP:20092"/>
        <dbReference type="ChEBI" id="CHEBI:15378"/>
        <dbReference type="ChEBI" id="CHEBI:16526"/>
        <dbReference type="ChEBI" id="CHEBI:16810"/>
        <dbReference type="ChEBI" id="CHEBI:83099"/>
        <dbReference type="ChEBI" id="CHEBI:83120"/>
        <dbReference type="EC" id="1.2.4.2"/>
    </reaction>
</comment>
<dbReference type="SUPFAM" id="SSF52518">
    <property type="entry name" value="Thiamin diphosphate-binding fold (THDP-binding)"/>
    <property type="match status" value="2"/>
</dbReference>
<reference evidence="33" key="1">
    <citation type="journal article" date="2013" name="Genome Announc.">
        <title>Draft Genome Sequence of Streptomyces bottropensis ATCC 25435, a Bottromycin-Producing Actinomycete.</title>
        <authorList>
            <person name="Zhang H."/>
            <person name="Zhou W."/>
            <person name="Zhuang Y."/>
            <person name="Liang X."/>
            <person name="Liu T."/>
        </authorList>
    </citation>
    <scope>NUCLEOTIDE SEQUENCE [LARGE SCALE GENOMIC DNA]</scope>
    <source>
        <strain evidence="33">ATCC 25435</strain>
    </source>
</reference>
<dbReference type="GO" id="GO:0000287">
    <property type="term" value="F:magnesium ion binding"/>
    <property type="evidence" value="ECO:0007669"/>
    <property type="project" value="UniProtKB-ARBA"/>
</dbReference>
<evidence type="ECO:0000256" key="10">
    <source>
        <dbReference type="ARBA" id="ARBA00020204"/>
    </source>
</evidence>
<gene>
    <name evidence="32" type="ORF">SBD_4023</name>
</gene>
<evidence type="ECO:0000256" key="24">
    <source>
        <dbReference type="ARBA" id="ARBA00033243"/>
    </source>
</evidence>
<dbReference type="PANTHER" id="PTHR23152">
    <property type="entry name" value="2-OXOGLUTARATE DEHYDROGENASE"/>
    <property type="match status" value="1"/>
</dbReference>
<keyword evidence="11" id="KW-0816">Tricarboxylic acid cycle</keyword>
<evidence type="ECO:0000256" key="30">
    <source>
        <dbReference type="SAM" id="MobiDB-lite"/>
    </source>
</evidence>
<evidence type="ECO:0000313" key="33">
    <source>
        <dbReference type="Proteomes" id="UP000030760"/>
    </source>
</evidence>
<keyword evidence="29" id="KW-0175">Coiled coil</keyword>
<dbReference type="GO" id="GO:0030976">
    <property type="term" value="F:thiamine pyrophosphate binding"/>
    <property type="evidence" value="ECO:0007669"/>
    <property type="project" value="InterPro"/>
</dbReference>
<dbReference type="Gene3D" id="1.10.287.1150">
    <property type="entry name" value="TPP helical domain"/>
    <property type="match status" value="1"/>
</dbReference>
<evidence type="ECO:0000256" key="1">
    <source>
        <dbReference type="ARBA" id="ARBA00001946"/>
    </source>
</evidence>
<keyword evidence="15" id="KW-0456">Lyase</keyword>
<dbReference type="GO" id="GO:0008683">
    <property type="term" value="F:2-oxoglutarate decarboxylase activity"/>
    <property type="evidence" value="ECO:0007669"/>
    <property type="project" value="UniProtKB-EC"/>
</dbReference>
<dbReference type="GO" id="GO:0045252">
    <property type="term" value="C:oxoglutarate dehydrogenase complex"/>
    <property type="evidence" value="ECO:0007669"/>
    <property type="project" value="TreeGrafter"/>
</dbReference>
<name>M3FN30_9ACTN</name>
<evidence type="ECO:0000256" key="12">
    <source>
        <dbReference type="ARBA" id="ARBA00022533"/>
    </source>
</evidence>
<evidence type="ECO:0000256" key="19">
    <source>
        <dbReference type="ARBA" id="ARBA00023268"/>
    </source>
</evidence>
<feature type="compositionally biased region" description="Pro residues" evidence="30">
    <location>
        <begin position="119"/>
        <end position="131"/>
    </location>
</feature>
<dbReference type="GO" id="GO:0006099">
    <property type="term" value="P:tricarboxylic acid cycle"/>
    <property type="evidence" value="ECO:0007669"/>
    <property type="project" value="UniProtKB-UniPathway"/>
</dbReference>
<evidence type="ECO:0000256" key="20">
    <source>
        <dbReference type="ARBA" id="ARBA00029773"/>
    </source>
</evidence>
<evidence type="ECO:0000256" key="9">
    <source>
        <dbReference type="ARBA" id="ARBA00013148"/>
    </source>
</evidence>
<dbReference type="Gene3D" id="3.40.50.11610">
    <property type="entry name" value="Multifunctional 2-oxoglutarate metabolism enzyme, C-terminal domain"/>
    <property type="match status" value="1"/>
</dbReference>
<evidence type="ECO:0000256" key="22">
    <source>
        <dbReference type="ARBA" id="ARBA00032625"/>
    </source>
</evidence>
<feature type="compositionally biased region" description="Low complexity" evidence="30">
    <location>
        <begin position="144"/>
        <end position="161"/>
    </location>
</feature>
<dbReference type="InterPro" id="IPR042179">
    <property type="entry name" value="KGD_C_sf"/>
</dbReference>
<dbReference type="InterPro" id="IPR005475">
    <property type="entry name" value="Transketolase-like_Pyr-bd"/>
</dbReference>
<feature type="region of interest" description="Disordered" evidence="30">
    <location>
        <begin position="144"/>
        <end position="163"/>
    </location>
</feature>
<evidence type="ECO:0000256" key="6">
    <source>
        <dbReference type="ARBA" id="ARBA00012226"/>
    </source>
</evidence>
<keyword evidence="19" id="KW-0511">Multifunctional enzyme</keyword>
<dbReference type="Pfam" id="PF00198">
    <property type="entry name" value="2-oxoacid_dh"/>
    <property type="match status" value="1"/>
</dbReference>
<protein>
    <recommendedName>
        <fullName evidence="10">Multifunctional 2-oxoglutarate metabolism enzyme</fullName>
        <ecNumber evidence="7">1.2.4.2</ecNumber>
        <ecNumber evidence="9">2.2.1.5</ecNumber>
        <ecNumber evidence="8">2.3.1.61</ecNumber>
        <ecNumber evidence="6">4.1.1.71</ecNumber>
    </recommendedName>
    <alternativeName>
        <fullName evidence="20">2-hydroxy-3-oxoadipate synthase</fullName>
    </alternativeName>
    <alternativeName>
        <fullName evidence="21">2-oxoglutarate carboxy-lyase</fullName>
    </alternativeName>
    <alternativeName>
        <fullName evidence="23">2-oxoglutarate decarboxylase</fullName>
    </alternativeName>
    <alternativeName>
        <fullName evidence="22">Alpha-ketoglutarate decarboxylase</fullName>
    </alternativeName>
    <alternativeName>
        <fullName evidence="24">Alpha-ketoglutarate-glyoxylate carboligase</fullName>
    </alternativeName>
</protein>
<evidence type="ECO:0000256" key="7">
    <source>
        <dbReference type="ARBA" id="ARBA00012280"/>
    </source>
</evidence>
<comment type="catalytic activity">
    <reaction evidence="26">
        <text>2-oxoglutarate + H(+) = succinate semialdehyde + CO2</text>
        <dbReference type="Rhea" id="RHEA:10524"/>
        <dbReference type="ChEBI" id="CHEBI:15378"/>
        <dbReference type="ChEBI" id="CHEBI:16526"/>
        <dbReference type="ChEBI" id="CHEBI:16810"/>
        <dbReference type="ChEBI" id="CHEBI:57706"/>
        <dbReference type="EC" id="4.1.1.71"/>
    </reaction>
</comment>
<dbReference type="InterPro" id="IPR011603">
    <property type="entry name" value="2oxoglutarate_DH_E1"/>
</dbReference>
<keyword evidence="18" id="KW-0786">Thiamine pyrophosphate</keyword>
<evidence type="ECO:0000256" key="28">
    <source>
        <dbReference type="ARBA" id="ARBA00052761"/>
    </source>
</evidence>
<comment type="pathway">
    <text evidence="4">Carbohydrate metabolism; tricarboxylic acid cycle; succinate from 2-oxoglutarate (transferase route): step 1/2.</text>
</comment>
<sequence>MIPAVHHLVKRKRAVAAVSPQSPSNSSISTDADQAGKNPAAAFGPNEWLVDEIYQQYLQDPNSVDRAWWDFFADYKPGAAAASAPASTAAAGAAATTTPAAPAAPAQAQAPAKAAAPAPAAPKPAAAPPAPAAAKPAAAPAAPAKPAAAAPAKQATPAAATEGPEFITLRGPAAAVAKNMNASLELPTATSVRAVPVKLLFDNRIVINNHLKRARGGKISFTHLIGYAMVQAIKTMPSMNWHYAEKDGKPTLVKPPHVNFGLAIDLVKPNGDRQLVVAGIKKAETLNFFEFWQAYEDIVRRARDGKLTMDDFTGVTVSLTNPGGLGTVHSVPRLMPGQSVIMGVGSMDYPAEFQGTSQDTLNKLGISKVMTLTSTYDHRVIQGAASGEFLRVVANYLLGEGGFYDDIFEALRIPYEPVRWLKDIDASHDDDVTKAARVFELIHSYRVRGHVMADTDPLEYRQRKHPDLDITEHGLTLWDLEREFAVGGFSGKSLMKLRDILGVLRDSYCRTTGVEFMHIQDPKQRRWIQDRIERPHSKPEREEQLRILRRLNAAEAFETFLQTKYVGQKRFSLEGGESVIPLLDAVIDSAAESRLDEVVIGMAHRGRLNVLANIVGKSYAQIFREFEGNLDPKSMHGSGDVKYHLGAEGTFTGLDGEQIKVSLAANPSHLEAVDPVLEGIVRAKQDIINKGGTDFTVMPVAIHGDAAFAGQGVVAETLNMSQLRGYRTGGTVHIVINNQVGFTAAPESSRSSMYATDVARMIEAPIFHVNGDDPEAVVRVARLAFEFRQAFNKDVVIDLICYRRRGHNESDNPAFTQPLMYDLIDKKRSVRKLYTESLIGRGDITLEEAEQALQDYQGQLEKVFTEVREATSQPVSGEVHDPQDGFPVAVDTAITAETVKRIAASQVNVPDHITAHPRLLPQLQRRAAMVEDGTIDWGMGETLAVGSLLLEGTPVRLAGQDSQRGTFGQRHAVIIDRETGEEFTPLMYLSEDQARLNVYNSLLSEYAAMGFEYGYSLARPESLVMWEAQFGDFVNGAQTVVDEFISSAEQKWGQTSGVTLLLPHGYEGQGPDHSSARPERFLQMCAQNNMTVAMPTSPSNYFHLLRWQVHNPHHKPLVVFTPKSMLRLKAAASKAEEFTSGEFRPVIGDSSVDPNAVKKVVFCAGKVYYDLEAERQKRGITDTAIIRIERLYPLPGAEVQAEVNKYPNAEKYLWTQEEPANQGAWPFIALNLIDHLDLAVGADVPHGERLRRISRPHGSSPAVGSAKRHQAEQEQLVREVFEA</sequence>
<keyword evidence="16" id="KW-0460">Magnesium</keyword>
<feature type="compositionally biased region" description="Low complexity" evidence="30">
    <location>
        <begin position="19"/>
        <end position="29"/>
    </location>
</feature>
<dbReference type="NCBIfam" id="NF006914">
    <property type="entry name" value="PRK09404.1"/>
    <property type="match status" value="1"/>
</dbReference>
<comment type="catalytic activity">
    <reaction evidence="28">
        <text>N(6)-[(R)-dihydrolipoyl]-L-lysyl-[protein] + succinyl-CoA = N(6)-[(R)-S(8)-succinyldihydrolipoyl]-L-lysyl-[protein] + CoA</text>
        <dbReference type="Rhea" id="RHEA:15213"/>
        <dbReference type="Rhea" id="RHEA-COMP:10475"/>
        <dbReference type="Rhea" id="RHEA-COMP:20092"/>
        <dbReference type="ChEBI" id="CHEBI:57287"/>
        <dbReference type="ChEBI" id="CHEBI:57292"/>
        <dbReference type="ChEBI" id="CHEBI:83100"/>
        <dbReference type="ChEBI" id="CHEBI:83120"/>
        <dbReference type="EC" id="2.3.1.61"/>
    </reaction>
</comment>
<dbReference type="Pfam" id="PF16078">
    <property type="entry name" value="2-oxogl_dehyd_N"/>
    <property type="match status" value="1"/>
</dbReference>
<proteinExistence type="inferred from homology"/>
<evidence type="ECO:0000256" key="11">
    <source>
        <dbReference type="ARBA" id="ARBA00022532"/>
    </source>
</evidence>
<evidence type="ECO:0000256" key="17">
    <source>
        <dbReference type="ARBA" id="ARBA00023002"/>
    </source>
</evidence>
<dbReference type="Pfam" id="PF02779">
    <property type="entry name" value="Transket_pyr"/>
    <property type="match status" value="1"/>
</dbReference>
<keyword evidence="15" id="KW-0210">Decarboxylase</keyword>
<feature type="coiled-coil region" evidence="29">
    <location>
        <begin position="846"/>
        <end position="873"/>
    </location>
</feature>
<dbReference type="GO" id="GO:0050439">
    <property type="term" value="F:2-hydroxy-3-oxoadipate synthase activity"/>
    <property type="evidence" value="ECO:0007669"/>
    <property type="project" value="UniProtKB-EC"/>
</dbReference>
<dbReference type="EC" id="4.1.1.71" evidence="6"/>
<dbReference type="NCBIfam" id="NF008907">
    <property type="entry name" value="PRK12270.1"/>
    <property type="match status" value="1"/>
</dbReference>
<evidence type="ECO:0000313" key="32">
    <source>
        <dbReference type="EMBL" id="EMF54355.1"/>
    </source>
</evidence>
<dbReference type="InterPro" id="IPR001078">
    <property type="entry name" value="2-oxoacid_DH_actylTfrase"/>
</dbReference>
<evidence type="ECO:0000256" key="26">
    <source>
        <dbReference type="ARBA" id="ARBA00049135"/>
    </source>
</evidence>
<dbReference type="UniPathway" id="UPA00223">
    <property type="reaction ID" value="UER00997"/>
</dbReference>
<evidence type="ECO:0000256" key="18">
    <source>
        <dbReference type="ARBA" id="ARBA00023052"/>
    </source>
</evidence>
<evidence type="ECO:0000256" key="13">
    <source>
        <dbReference type="ARBA" id="ARBA00022679"/>
    </source>
</evidence>
<comment type="pathway">
    <text evidence="3">Carbohydrate metabolism; tricarboxylic acid cycle; succinyl-CoA from 2-oxoglutarate (dehydrogenase route): step 1/1.</text>
</comment>
<dbReference type="FunFam" id="3.40.50.970:FF:000018">
    <property type="entry name" value="2-oxoglutarate dehydrogenase E1 component"/>
    <property type="match status" value="1"/>
</dbReference>
<dbReference type="InterPro" id="IPR032106">
    <property type="entry name" value="2-oxogl_dehyd_N"/>
</dbReference>
<dbReference type="Gene3D" id="3.40.50.970">
    <property type="match status" value="1"/>
</dbReference>
<dbReference type="Proteomes" id="UP000030760">
    <property type="component" value="Unassembled WGS sequence"/>
</dbReference>
<evidence type="ECO:0000256" key="3">
    <source>
        <dbReference type="ARBA" id="ARBA00004813"/>
    </source>
</evidence>
<dbReference type="SUPFAM" id="SSF52777">
    <property type="entry name" value="CoA-dependent acyltransferases"/>
    <property type="match status" value="1"/>
</dbReference>
<feature type="compositionally biased region" description="Low complexity" evidence="30">
    <location>
        <begin position="102"/>
        <end position="118"/>
    </location>
</feature>
<evidence type="ECO:0000256" key="2">
    <source>
        <dbReference type="ARBA" id="ARBA00001964"/>
    </source>
</evidence>
<dbReference type="SMART" id="SM00861">
    <property type="entry name" value="Transket_pyr"/>
    <property type="match status" value="1"/>
</dbReference>
<feature type="region of interest" description="Disordered" evidence="30">
    <location>
        <begin position="14"/>
        <end position="36"/>
    </location>
</feature>
<keyword evidence="12" id="KW-0021">Allosteric enzyme</keyword>
<feature type="domain" description="Transketolase-like pyrimidine-binding" evidence="31">
    <location>
        <begin position="935"/>
        <end position="1128"/>
    </location>
</feature>
<comment type="catalytic activity">
    <reaction evidence="25">
        <text>glyoxylate + 2-oxoglutarate + H(+) = 2-hydroxy-3-oxoadipate + CO2</text>
        <dbReference type="Rhea" id="RHEA:14341"/>
        <dbReference type="ChEBI" id="CHEBI:15378"/>
        <dbReference type="ChEBI" id="CHEBI:16526"/>
        <dbReference type="ChEBI" id="CHEBI:16810"/>
        <dbReference type="ChEBI" id="CHEBI:36655"/>
        <dbReference type="ChEBI" id="CHEBI:57712"/>
        <dbReference type="EC" id="2.2.1.5"/>
    </reaction>
</comment>
<evidence type="ECO:0000256" key="25">
    <source>
        <dbReference type="ARBA" id="ARBA00047721"/>
    </source>
</evidence>
<dbReference type="InterPro" id="IPR029061">
    <property type="entry name" value="THDP-binding"/>
</dbReference>
<dbReference type="PANTHER" id="PTHR23152:SF4">
    <property type="entry name" value="2-OXOADIPATE DEHYDROGENASE COMPLEX COMPONENT E1"/>
    <property type="match status" value="1"/>
</dbReference>
<dbReference type="CDD" id="cd02016">
    <property type="entry name" value="TPP_E1_OGDC_like"/>
    <property type="match status" value="1"/>
</dbReference>
<evidence type="ECO:0000256" key="5">
    <source>
        <dbReference type="ARBA" id="ARBA00007702"/>
    </source>
</evidence>
<keyword evidence="13" id="KW-0808">Transferase</keyword>
<evidence type="ECO:0000256" key="23">
    <source>
        <dbReference type="ARBA" id="ARBA00032880"/>
    </source>
</evidence>
<dbReference type="EC" id="2.2.1.5" evidence="9"/>
<dbReference type="EC" id="1.2.4.2" evidence="7"/>
<comment type="cofactor">
    <cofactor evidence="1">
        <name>Mg(2+)</name>
        <dbReference type="ChEBI" id="CHEBI:18420"/>
    </cofactor>
</comment>
<dbReference type="EC" id="2.3.1.61" evidence="8"/>
<dbReference type="Gene3D" id="3.40.50.12470">
    <property type="match status" value="1"/>
</dbReference>
<evidence type="ECO:0000256" key="14">
    <source>
        <dbReference type="ARBA" id="ARBA00022723"/>
    </source>
</evidence>
<evidence type="ECO:0000256" key="16">
    <source>
        <dbReference type="ARBA" id="ARBA00022842"/>
    </source>
</evidence>
<dbReference type="InterPro" id="IPR001017">
    <property type="entry name" value="DH_E1"/>
</dbReference>
<dbReference type="FunFam" id="3.30.559.10:FF:000011">
    <property type="entry name" value="2-oxoglutarate dehydrogenase E1 component"/>
    <property type="match status" value="1"/>
</dbReference>
<evidence type="ECO:0000256" key="29">
    <source>
        <dbReference type="SAM" id="Coils"/>
    </source>
</evidence>
<evidence type="ECO:0000256" key="27">
    <source>
        <dbReference type="ARBA" id="ARBA00051911"/>
    </source>
</evidence>